<accession>A0A077ZR70</accession>
<dbReference type="InParanoid" id="A0A077ZR70"/>
<dbReference type="AlphaFoldDB" id="A0A077ZR70"/>
<feature type="compositionally biased region" description="Polar residues" evidence="1">
    <location>
        <begin position="682"/>
        <end position="695"/>
    </location>
</feature>
<feature type="region of interest" description="Disordered" evidence="1">
    <location>
        <begin position="611"/>
        <end position="695"/>
    </location>
</feature>
<feature type="region of interest" description="Disordered" evidence="1">
    <location>
        <begin position="426"/>
        <end position="465"/>
    </location>
</feature>
<feature type="compositionally biased region" description="Low complexity" evidence="1">
    <location>
        <begin position="612"/>
        <end position="629"/>
    </location>
</feature>
<dbReference type="EMBL" id="CCKQ01000745">
    <property type="protein sequence ID" value="CDW71835.1"/>
    <property type="molecule type" value="Genomic_DNA"/>
</dbReference>
<dbReference type="Proteomes" id="UP000039865">
    <property type="component" value="Unassembled WGS sequence"/>
</dbReference>
<name>A0A077ZR70_STYLE</name>
<proteinExistence type="predicted"/>
<evidence type="ECO:0000313" key="3">
    <source>
        <dbReference type="Proteomes" id="UP000039865"/>
    </source>
</evidence>
<reference evidence="2 3" key="1">
    <citation type="submission" date="2014-06" db="EMBL/GenBank/DDBJ databases">
        <authorList>
            <person name="Swart Estienne"/>
        </authorList>
    </citation>
    <scope>NUCLEOTIDE SEQUENCE [LARGE SCALE GENOMIC DNA]</scope>
    <source>
        <strain evidence="2 3">130c</strain>
    </source>
</reference>
<gene>
    <name evidence="2" type="primary">Contig10680.g11418</name>
    <name evidence="2" type="ORF">STYLEM_785</name>
</gene>
<protein>
    <submittedName>
        <fullName evidence="2">Uncharacterized protein</fullName>
    </submittedName>
</protein>
<evidence type="ECO:0000313" key="2">
    <source>
        <dbReference type="EMBL" id="CDW71835.1"/>
    </source>
</evidence>
<feature type="compositionally biased region" description="Polar residues" evidence="1">
    <location>
        <begin position="426"/>
        <end position="451"/>
    </location>
</feature>
<sequence>MLLNEYDSVQSSKYDQQHNILLQNTSQIEKSHNVRASQLNSNDCIQEEYFKYPDLIQNDTDQQSRNQNINKIISGKSSQYYYLEEVFQTEEICGVHEPLPNQNFITEEDQNDDELCYEEINLDLQRNQIQELISDEDIDDSPSIQTPIKDMSLYKSINIQNFSEDKKSSIIEQEQALRPFPNTSPLNQIQQQSPLPTQINNLVVAEVDQDELQQMSKQSRLFVLQKMEIEEDSVNYTDEMQQETPSNDGPYYTVGTTERNYFSNRDGELMRVKSSLIGNVKESFKDTEPLQYDQRSENNYNHNAQDFAITMETQVQNLEESSQNQNRTDDEQQTEKINYDVISSSDKYYQISNQNNLMTQEENFNPQLEVNQNQDPPNDQHLEFLRIQQEFQQLSSQLEEHYQRDLQIINQVKNYEIFQTFAHQTSQNSDIDPQHSSNDVELPSLGSSKVHSMNESRNQKSKSPNKIVLQNEETQQDDQDQTEFQAADYNSVEKLIESRRDSLNNNNVSSNYILNLRISKNSSQVKHELIENEAKSNILSRDCSFSPVKDELNGNFKLQKIPSSSKVSTQYQTLQNIDLGQNTVECNQSKQQPSKAITQLRQKVVVLGDLQNLSKNLKPNKANKKPLNSQRTMDTNNKKKDNLISTTFDKKAQFLKSPRGQDPVISLKSPNKRLSDVKSPYKYQSVQQSANKTQLPKSLPIKEFQNTASKQDKRYSLLSAKKSPTRPQQMMPVITKTITEFPTHTLRRVYVDYDQKGKKFVENLTINKLRNSIFESKKQKENSITREMTQIMKFSSSLQLSQDQTKISLNYSRNNTDMMCTGNQSALTRLISGDKLRKIENLKTTSTFDQRKSHAPSVKINLAQTSTQCNQKSQQIVRDLIPNKQNNSTIQNQRTKHFYSSNVFQL</sequence>
<keyword evidence="3" id="KW-1185">Reference proteome</keyword>
<feature type="compositionally biased region" description="Basic and acidic residues" evidence="1">
    <location>
        <begin position="636"/>
        <end position="652"/>
    </location>
</feature>
<organism evidence="2 3">
    <name type="scientific">Stylonychia lemnae</name>
    <name type="common">Ciliate</name>
    <dbReference type="NCBI Taxonomy" id="5949"/>
    <lineage>
        <taxon>Eukaryota</taxon>
        <taxon>Sar</taxon>
        <taxon>Alveolata</taxon>
        <taxon>Ciliophora</taxon>
        <taxon>Intramacronucleata</taxon>
        <taxon>Spirotrichea</taxon>
        <taxon>Stichotrichia</taxon>
        <taxon>Sporadotrichida</taxon>
        <taxon>Oxytrichidae</taxon>
        <taxon>Stylonychinae</taxon>
        <taxon>Stylonychia</taxon>
    </lineage>
</organism>
<evidence type="ECO:0000256" key="1">
    <source>
        <dbReference type="SAM" id="MobiDB-lite"/>
    </source>
</evidence>